<evidence type="ECO:0000313" key="1">
    <source>
        <dbReference type="EMBL" id="PPK96412.1"/>
    </source>
</evidence>
<proteinExistence type="predicted"/>
<reference evidence="1 2" key="1">
    <citation type="submission" date="2018-02" db="EMBL/GenBank/DDBJ databases">
        <title>Genomic Encyclopedia of Archaeal and Bacterial Type Strains, Phase II (KMG-II): from individual species to whole genera.</title>
        <authorList>
            <person name="Goeker M."/>
        </authorList>
    </citation>
    <scope>NUCLEOTIDE SEQUENCE [LARGE SCALE GENOMIC DNA]</scope>
    <source>
        <strain evidence="1 2">DSM 16809</strain>
    </source>
</reference>
<sequence length="152" mass="17925">MQSIKDSVFYGEVLKELNYSFGDFYLFDGFFVSEIKSGTDFSWENAKVAIEDITPFYQSDGSDVVYISNRINDYNVKPVDWFKFTMYAFKLHGYGIVVKNKLARKNANFESIFIPVKFKTFNDVFEAIQWVAIINDKKKEKRKRKKKERKGE</sequence>
<protein>
    <recommendedName>
        <fullName evidence="3">SpoIIAA-like protein</fullName>
    </recommendedName>
</protein>
<dbReference type="OrthoDB" id="1144611at2"/>
<dbReference type="RefSeq" id="WP_104513977.1">
    <property type="nucleotide sequence ID" value="NZ_MQVW01000022.1"/>
</dbReference>
<comment type="caution">
    <text evidence="1">The sequence shown here is derived from an EMBL/GenBank/DDBJ whole genome shotgun (WGS) entry which is preliminary data.</text>
</comment>
<keyword evidence="2" id="KW-1185">Reference proteome</keyword>
<organism evidence="1 2">
    <name type="scientific">Nonlabens xylanidelens</name>
    <dbReference type="NCBI Taxonomy" id="191564"/>
    <lineage>
        <taxon>Bacteria</taxon>
        <taxon>Pseudomonadati</taxon>
        <taxon>Bacteroidota</taxon>
        <taxon>Flavobacteriia</taxon>
        <taxon>Flavobacteriales</taxon>
        <taxon>Flavobacteriaceae</taxon>
        <taxon>Nonlabens</taxon>
    </lineage>
</organism>
<dbReference type="Proteomes" id="UP000239002">
    <property type="component" value="Unassembled WGS sequence"/>
</dbReference>
<gene>
    <name evidence="1" type="ORF">LY01_00232</name>
</gene>
<name>A0A2S6IQ82_9FLAO</name>
<accession>A0A2S6IQ82</accession>
<dbReference type="AlphaFoldDB" id="A0A2S6IQ82"/>
<evidence type="ECO:0008006" key="3">
    <source>
        <dbReference type="Google" id="ProtNLM"/>
    </source>
</evidence>
<dbReference type="EMBL" id="PTJE01000001">
    <property type="protein sequence ID" value="PPK96412.1"/>
    <property type="molecule type" value="Genomic_DNA"/>
</dbReference>
<evidence type="ECO:0000313" key="2">
    <source>
        <dbReference type="Proteomes" id="UP000239002"/>
    </source>
</evidence>